<evidence type="ECO:0000313" key="1">
    <source>
        <dbReference type="EMBL" id="PHT59764.1"/>
    </source>
</evidence>
<name>A0A2G2XQJ8_CAPBA</name>
<protein>
    <submittedName>
        <fullName evidence="1">CDPK-related kinase 5</fullName>
    </submittedName>
</protein>
<evidence type="ECO:0000313" key="2">
    <source>
        <dbReference type="Proteomes" id="UP000224567"/>
    </source>
</evidence>
<proteinExistence type="predicted"/>
<comment type="caution">
    <text evidence="1">The sequence shown here is derived from an EMBL/GenBank/DDBJ whole genome shotgun (WGS) entry which is preliminary data.</text>
</comment>
<dbReference type="AlphaFoldDB" id="A0A2G2XQJ8"/>
<dbReference type="OrthoDB" id="1745513at2759"/>
<dbReference type="EMBL" id="MLFT02000001">
    <property type="protein sequence ID" value="PHT59764.1"/>
    <property type="molecule type" value="Genomic_DNA"/>
</dbReference>
<keyword evidence="2" id="KW-1185">Reference proteome</keyword>
<dbReference type="STRING" id="33114.A0A2G2XQJ8"/>
<dbReference type="Proteomes" id="UP000224567">
    <property type="component" value="Unassembled WGS sequence"/>
</dbReference>
<gene>
    <name evidence="1" type="ORF">CQW23_02127</name>
</gene>
<organism evidence="1 2">
    <name type="scientific">Capsicum baccatum</name>
    <name type="common">Peruvian pepper</name>
    <dbReference type="NCBI Taxonomy" id="33114"/>
    <lineage>
        <taxon>Eukaryota</taxon>
        <taxon>Viridiplantae</taxon>
        <taxon>Streptophyta</taxon>
        <taxon>Embryophyta</taxon>
        <taxon>Tracheophyta</taxon>
        <taxon>Spermatophyta</taxon>
        <taxon>Magnoliopsida</taxon>
        <taxon>eudicotyledons</taxon>
        <taxon>Gunneridae</taxon>
        <taxon>Pentapetalae</taxon>
        <taxon>asterids</taxon>
        <taxon>lamiids</taxon>
        <taxon>Solanales</taxon>
        <taxon>Solanaceae</taxon>
        <taxon>Solanoideae</taxon>
        <taxon>Capsiceae</taxon>
        <taxon>Capsicum</taxon>
    </lineage>
</organism>
<sequence length="90" mass="10304">MIFELLALLDFCDEGVWICTDILNSSEVFELWAKHIKALLARRHDSIKPNEATVPEVSECDIGLDKNFGYSKNFDSHYELEEEVGRGHFG</sequence>
<accession>A0A2G2XQJ8</accession>
<reference evidence="1 2" key="1">
    <citation type="journal article" date="2017" name="Genome Biol.">
        <title>New reference genome sequences of hot pepper reveal the massive evolution of plant disease-resistance genes by retroduplication.</title>
        <authorList>
            <person name="Kim S."/>
            <person name="Park J."/>
            <person name="Yeom S.I."/>
            <person name="Kim Y.M."/>
            <person name="Seo E."/>
            <person name="Kim K.T."/>
            <person name="Kim M.S."/>
            <person name="Lee J.M."/>
            <person name="Cheong K."/>
            <person name="Shin H.S."/>
            <person name="Kim S.B."/>
            <person name="Han K."/>
            <person name="Lee J."/>
            <person name="Park M."/>
            <person name="Lee H.A."/>
            <person name="Lee H.Y."/>
            <person name="Lee Y."/>
            <person name="Oh S."/>
            <person name="Lee J.H."/>
            <person name="Choi E."/>
            <person name="Choi E."/>
            <person name="Lee S.E."/>
            <person name="Jeon J."/>
            <person name="Kim H."/>
            <person name="Choi G."/>
            <person name="Song H."/>
            <person name="Lee J."/>
            <person name="Lee S.C."/>
            <person name="Kwon J.K."/>
            <person name="Lee H.Y."/>
            <person name="Koo N."/>
            <person name="Hong Y."/>
            <person name="Kim R.W."/>
            <person name="Kang W.H."/>
            <person name="Huh J.H."/>
            <person name="Kang B.C."/>
            <person name="Yang T.J."/>
            <person name="Lee Y.H."/>
            <person name="Bennetzen J.L."/>
            <person name="Choi D."/>
        </authorList>
    </citation>
    <scope>NUCLEOTIDE SEQUENCE [LARGE SCALE GENOMIC DNA]</scope>
    <source>
        <strain evidence="2">cv. PBC81</strain>
    </source>
</reference>
<keyword evidence="1" id="KW-0418">Kinase</keyword>
<reference evidence="2" key="2">
    <citation type="journal article" date="2017" name="J. Anim. Genet.">
        <title>Multiple reference genome sequences of hot pepper reveal the massive evolution of plant disease resistance genes by retroduplication.</title>
        <authorList>
            <person name="Kim S."/>
            <person name="Park J."/>
            <person name="Yeom S.-I."/>
            <person name="Kim Y.-M."/>
            <person name="Seo E."/>
            <person name="Kim K.-T."/>
            <person name="Kim M.-S."/>
            <person name="Lee J.M."/>
            <person name="Cheong K."/>
            <person name="Shin H.-S."/>
            <person name="Kim S.-B."/>
            <person name="Han K."/>
            <person name="Lee J."/>
            <person name="Park M."/>
            <person name="Lee H.-A."/>
            <person name="Lee H.-Y."/>
            <person name="Lee Y."/>
            <person name="Oh S."/>
            <person name="Lee J.H."/>
            <person name="Choi E."/>
            <person name="Choi E."/>
            <person name="Lee S.E."/>
            <person name="Jeon J."/>
            <person name="Kim H."/>
            <person name="Choi G."/>
            <person name="Song H."/>
            <person name="Lee J."/>
            <person name="Lee S.-C."/>
            <person name="Kwon J.-K."/>
            <person name="Lee H.-Y."/>
            <person name="Koo N."/>
            <person name="Hong Y."/>
            <person name="Kim R.W."/>
            <person name="Kang W.-H."/>
            <person name="Huh J.H."/>
            <person name="Kang B.-C."/>
            <person name="Yang T.-J."/>
            <person name="Lee Y.-H."/>
            <person name="Bennetzen J.L."/>
            <person name="Choi D."/>
        </authorList>
    </citation>
    <scope>NUCLEOTIDE SEQUENCE [LARGE SCALE GENOMIC DNA]</scope>
    <source>
        <strain evidence="2">cv. PBC81</strain>
    </source>
</reference>
<keyword evidence="1" id="KW-0808">Transferase</keyword>
<dbReference type="GO" id="GO:0016301">
    <property type="term" value="F:kinase activity"/>
    <property type="evidence" value="ECO:0007669"/>
    <property type="project" value="UniProtKB-KW"/>
</dbReference>